<dbReference type="InterPro" id="IPR027417">
    <property type="entry name" value="P-loop_NTPase"/>
</dbReference>
<keyword evidence="7 10" id="KW-0067">ATP-binding</keyword>
<evidence type="ECO:0000256" key="3">
    <source>
        <dbReference type="ARBA" id="ARBA00012054"/>
    </source>
</evidence>
<evidence type="ECO:0000256" key="1">
    <source>
        <dbReference type="ARBA" id="ARBA00004761"/>
    </source>
</evidence>
<evidence type="ECO:0000256" key="9">
    <source>
        <dbReference type="ARBA" id="ARBA00048090"/>
    </source>
</evidence>
<comment type="catalytic activity">
    <reaction evidence="9 10">
        <text>D-gluconate + ATP = 6-phospho-D-gluconate + ADP + H(+)</text>
        <dbReference type="Rhea" id="RHEA:19433"/>
        <dbReference type="ChEBI" id="CHEBI:15378"/>
        <dbReference type="ChEBI" id="CHEBI:18391"/>
        <dbReference type="ChEBI" id="CHEBI:30616"/>
        <dbReference type="ChEBI" id="CHEBI:58759"/>
        <dbReference type="ChEBI" id="CHEBI:456216"/>
        <dbReference type="EC" id="2.7.1.12"/>
    </reaction>
</comment>
<evidence type="ECO:0000313" key="13">
    <source>
        <dbReference type="Proteomes" id="UP000186039"/>
    </source>
</evidence>
<dbReference type="GO" id="GO:0046316">
    <property type="term" value="F:gluconokinase activity"/>
    <property type="evidence" value="ECO:0007669"/>
    <property type="project" value="UniProtKB-EC"/>
</dbReference>
<dbReference type="Proteomes" id="UP000186039">
    <property type="component" value="Unassembled WGS sequence"/>
</dbReference>
<dbReference type="Proteomes" id="UP000186313">
    <property type="component" value="Unassembled WGS sequence"/>
</dbReference>
<evidence type="ECO:0000313" key="14">
    <source>
        <dbReference type="Proteomes" id="UP000186313"/>
    </source>
</evidence>
<gene>
    <name evidence="12" type="primary">idnK</name>
    <name evidence="11" type="ORF">BIY20_14640</name>
    <name evidence="12" type="ORF">BIY22_15630</name>
</gene>
<comment type="pathway">
    <text evidence="1">Carbohydrate acid metabolism.</text>
</comment>
<reference evidence="13 14" key="1">
    <citation type="submission" date="2016-09" db="EMBL/GenBank/DDBJ databases">
        <title>Genomic Taxonomy of the Vibrionaceae.</title>
        <authorList>
            <person name="Gonzalez-Castillo A."/>
            <person name="Gomez-Gil B."/>
            <person name="Enciso-Ibarra K."/>
        </authorList>
    </citation>
    <scope>NUCLEOTIDE SEQUENCE [LARGE SCALE GENOMIC DNA]</scope>
    <source>
        <strain evidence="11 13">CAIM 1902</strain>
        <strain evidence="12 14">CAIM 703</strain>
    </source>
</reference>
<name>A0A1Q9HNR7_9VIBR</name>
<dbReference type="Gene3D" id="3.40.50.300">
    <property type="entry name" value="P-loop containing nucleotide triphosphate hydrolases"/>
    <property type="match status" value="1"/>
</dbReference>
<dbReference type="NCBIfam" id="TIGR01313">
    <property type="entry name" value="therm_gnt_kin"/>
    <property type="match status" value="1"/>
</dbReference>
<dbReference type="CDD" id="cd02021">
    <property type="entry name" value="GntK"/>
    <property type="match status" value="1"/>
</dbReference>
<dbReference type="EMBL" id="MJMH01000207">
    <property type="protein sequence ID" value="OLQ86692.1"/>
    <property type="molecule type" value="Genomic_DNA"/>
</dbReference>
<dbReference type="OrthoDB" id="9795716at2"/>
<keyword evidence="4 10" id="KW-0808">Transferase</keyword>
<dbReference type="GO" id="GO:0005737">
    <property type="term" value="C:cytoplasm"/>
    <property type="evidence" value="ECO:0007669"/>
    <property type="project" value="TreeGrafter"/>
</dbReference>
<keyword evidence="6 10" id="KW-0418">Kinase</keyword>
<dbReference type="RefSeq" id="WP_075706403.1">
    <property type="nucleotide sequence ID" value="NZ_AP019654.1"/>
</dbReference>
<dbReference type="FunFam" id="3.40.50.300:FF:000522">
    <property type="entry name" value="Gluconokinase"/>
    <property type="match status" value="1"/>
</dbReference>
<evidence type="ECO:0000256" key="6">
    <source>
        <dbReference type="ARBA" id="ARBA00022777"/>
    </source>
</evidence>
<keyword evidence="13" id="KW-1185">Reference proteome</keyword>
<dbReference type="Pfam" id="PF01202">
    <property type="entry name" value="SKI"/>
    <property type="match status" value="1"/>
</dbReference>
<dbReference type="InterPro" id="IPR006001">
    <property type="entry name" value="Therm_gnt_kin"/>
</dbReference>
<sequence>MLGNCIIVMGVTSSGKSTVGDALAKAINAKFIDGDDLHPKSNILKMASGHPLNDDDRAPWLERIRDAVFSLTKKNESGVIVCSALKKKYRDIIREGNPNVRFVYLRGDQQLILDRIKARNGHFMKESMVASQFDALEEPNAEETDVITTNIADSVEDIVVGVVDQIACRSQSLKSQQG</sequence>
<evidence type="ECO:0000256" key="5">
    <source>
        <dbReference type="ARBA" id="ARBA00022741"/>
    </source>
</evidence>
<evidence type="ECO:0000256" key="7">
    <source>
        <dbReference type="ARBA" id="ARBA00022840"/>
    </source>
</evidence>
<organism evidence="12 14">
    <name type="scientific">Vibrio panuliri</name>
    <dbReference type="NCBI Taxonomy" id="1381081"/>
    <lineage>
        <taxon>Bacteria</taxon>
        <taxon>Pseudomonadati</taxon>
        <taxon>Pseudomonadota</taxon>
        <taxon>Gammaproteobacteria</taxon>
        <taxon>Vibrionales</taxon>
        <taxon>Vibrionaceae</taxon>
        <taxon>Vibrio</taxon>
    </lineage>
</organism>
<dbReference type="EMBL" id="MJMJ01000003">
    <property type="protein sequence ID" value="OLQ92475.1"/>
    <property type="molecule type" value="Genomic_DNA"/>
</dbReference>
<protein>
    <recommendedName>
        <fullName evidence="3 10">Gluconokinase</fullName>
        <ecNumber evidence="3 10">2.7.1.12</ecNumber>
    </recommendedName>
</protein>
<dbReference type="GO" id="GO:0005524">
    <property type="term" value="F:ATP binding"/>
    <property type="evidence" value="ECO:0007669"/>
    <property type="project" value="UniProtKB-KW"/>
</dbReference>
<comment type="similarity">
    <text evidence="2 10">Belongs to the gluconokinase GntK/GntV family.</text>
</comment>
<dbReference type="SUPFAM" id="SSF52540">
    <property type="entry name" value="P-loop containing nucleoside triphosphate hydrolases"/>
    <property type="match status" value="1"/>
</dbReference>
<dbReference type="EC" id="2.7.1.12" evidence="3 10"/>
<accession>A0A1Q9HNR7</accession>
<comment type="caution">
    <text evidence="12">The sequence shown here is derived from an EMBL/GenBank/DDBJ whole genome shotgun (WGS) entry which is preliminary data.</text>
</comment>
<dbReference type="AlphaFoldDB" id="A0A1Q9HNR7"/>
<evidence type="ECO:0000313" key="12">
    <source>
        <dbReference type="EMBL" id="OLQ92475.1"/>
    </source>
</evidence>
<proteinExistence type="inferred from homology"/>
<evidence type="ECO:0000256" key="10">
    <source>
        <dbReference type="RuleBase" id="RU363066"/>
    </source>
</evidence>
<dbReference type="InterPro" id="IPR031322">
    <property type="entry name" value="Shikimate/glucono_kinase"/>
</dbReference>
<evidence type="ECO:0000256" key="8">
    <source>
        <dbReference type="ARBA" id="ARBA00023064"/>
    </source>
</evidence>
<evidence type="ECO:0000256" key="2">
    <source>
        <dbReference type="ARBA" id="ARBA00008420"/>
    </source>
</evidence>
<keyword evidence="8" id="KW-0311">Gluconate utilization</keyword>
<dbReference type="PANTHER" id="PTHR43442:SF3">
    <property type="entry name" value="GLUCONOKINASE-RELATED"/>
    <property type="match status" value="1"/>
</dbReference>
<dbReference type="GO" id="GO:0019521">
    <property type="term" value="P:D-gluconate metabolic process"/>
    <property type="evidence" value="ECO:0007669"/>
    <property type="project" value="UniProtKB-KW"/>
</dbReference>
<evidence type="ECO:0000256" key="4">
    <source>
        <dbReference type="ARBA" id="ARBA00022679"/>
    </source>
</evidence>
<evidence type="ECO:0000313" key="11">
    <source>
        <dbReference type="EMBL" id="OLQ86692.1"/>
    </source>
</evidence>
<dbReference type="PANTHER" id="PTHR43442">
    <property type="entry name" value="GLUCONOKINASE-RELATED"/>
    <property type="match status" value="1"/>
</dbReference>
<keyword evidence="5 10" id="KW-0547">Nucleotide-binding</keyword>
<dbReference type="STRING" id="1381081.BIY22_15630"/>